<sequence length="64" mass="7469">MSFKYQAPLHFKSTNIQIAGQMYFLDTRNIIESDQDIYYILQPMGFTRYVEEPKKVTAVATTKS</sequence>
<proteinExistence type="predicted"/>
<name>A0A371YK37_9GAMM</name>
<dbReference type="EMBL" id="JBHRSF010000173">
    <property type="protein sequence ID" value="MFC2998215.1"/>
    <property type="molecule type" value="Genomic_DNA"/>
</dbReference>
<dbReference type="EMBL" id="PYIX02000054">
    <property type="protein sequence ID" value="RFC81825.1"/>
    <property type="molecule type" value="Genomic_DNA"/>
</dbReference>
<reference evidence="4" key="3">
    <citation type="journal article" date="2019" name="Int. J. Syst. Evol. Microbiol.">
        <title>The Global Catalogue of Microorganisms (GCM) 10K type strain sequencing project: providing services to taxonomists for standard genome sequencing and annotation.</title>
        <authorList>
            <consortium name="The Broad Institute Genomics Platform"/>
            <consortium name="The Broad Institute Genome Sequencing Center for Infectious Disease"/>
            <person name="Wu L."/>
            <person name="Ma J."/>
        </authorList>
    </citation>
    <scope>NUCLEOTIDE SEQUENCE [LARGE SCALE GENOMIC DNA]</scope>
    <source>
        <strain evidence="4">KCTC 62575</strain>
    </source>
</reference>
<evidence type="ECO:0000313" key="4">
    <source>
        <dbReference type="Proteomes" id="UP001595455"/>
    </source>
</evidence>
<evidence type="ECO:0000313" key="2">
    <source>
        <dbReference type="EMBL" id="RFC81825.1"/>
    </source>
</evidence>
<dbReference type="RefSeq" id="WP_107009929.1">
    <property type="nucleotide sequence ID" value="NZ_JBHRSF010000173.1"/>
</dbReference>
<comment type="caution">
    <text evidence="2">The sequence shown here is derived from an EMBL/GenBank/DDBJ whole genome shotgun (WGS) entry which is preliminary data.</text>
</comment>
<reference evidence="2 3" key="2">
    <citation type="submission" date="2018-08" db="EMBL/GenBank/DDBJ databases">
        <title>The draft genome of Acinetobacter sichuanensis strain WCHAc060041.</title>
        <authorList>
            <person name="Qin J."/>
            <person name="Feng Y."/>
            <person name="Zong Z."/>
        </authorList>
    </citation>
    <scope>NUCLEOTIDE SEQUENCE [LARGE SCALE GENOMIC DNA]</scope>
    <source>
        <strain evidence="2 3">WCHAc060041</strain>
    </source>
</reference>
<protein>
    <submittedName>
        <fullName evidence="2">Uncharacterized protein</fullName>
    </submittedName>
</protein>
<organism evidence="2 3">
    <name type="scientific">Acinetobacter sichuanensis</name>
    <dbReference type="NCBI Taxonomy" id="2136183"/>
    <lineage>
        <taxon>Bacteria</taxon>
        <taxon>Pseudomonadati</taxon>
        <taxon>Pseudomonadota</taxon>
        <taxon>Gammaproteobacteria</taxon>
        <taxon>Moraxellales</taxon>
        <taxon>Moraxellaceae</taxon>
        <taxon>Acinetobacter</taxon>
    </lineage>
</organism>
<gene>
    <name evidence="1" type="ORF">ACFODO_23780</name>
    <name evidence="2" type="ORF">C9E89_019715</name>
</gene>
<dbReference type="OrthoDB" id="6700824at2"/>
<accession>A0A371YK37</accession>
<reference evidence="1" key="1">
    <citation type="journal article" date="2014" name="Int. J. Syst. Evol. Microbiol.">
        <title>Complete genome of a new Firmicutes species belonging to the dominant human colonic microbiota ('Ruminococcus bicirculans') reveals two chromosomes and a selective capacity to utilize plant glucans.</title>
        <authorList>
            <consortium name="NISC Comparative Sequencing Program"/>
            <person name="Wegmann U."/>
            <person name="Louis P."/>
            <person name="Goesmann A."/>
            <person name="Henrissat B."/>
            <person name="Duncan S.H."/>
            <person name="Flint H.J."/>
        </authorList>
    </citation>
    <scope>NUCLEOTIDE SEQUENCE</scope>
    <source>
        <strain evidence="1">KCTC 62575</strain>
    </source>
</reference>
<reference evidence="1" key="4">
    <citation type="submission" date="2024-09" db="EMBL/GenBank/DDBJ databases">
        <authorList>
            <person name="Sun Q."/>
            <person name="Mori K."/>
        </authorList>
    </citation>
    <scope>NUCLEOTIDE SEQUENCE</scope>
    <source>
        <strain evidence="1">KCTC 62575</strain>
    </source>
</reference>
<dbReference type="AlphaFoldDB" id="A0A371YK37"/>
<dbReference type="Proteomes" id="UP000240957">
    <property type="component" value="Unassembled WGS sequence"/>
</dbReference>
<evidence type="ECO:0000313" key="1">
    <source>
        <dbReference type="EMBL" id="MFC2998215.1"/>
    </source>
</evidence>
<dbReference type="Proteomes" id="UP001595455">
    <property type="component" value="Unassembled WGS sequence"/>
</dbReference>
<keyword evidence="4" id="KW-1185">Reference proteome</keyword>
<evidence type="ECO:0000313" key="3">
    <source>
        <dbReference type="Proteomes" id="UP000240957"/>
    </source>
</evidence>